<dbReference type="Pfam" id="PF17170">
    <property type="entry name" value="DUF5128"/>
    <property type="match status" value="1"/>
</dbReference>
<dbReference type="EMBL" id="NSDI01000003">
    <property type="protein sequence ID" value="RIY37215.1"/>
    <property type="molecule type" value="Genomic_DNA"/>
</dbReference>
<proteinExistence type="predicted"/>
<evidence type="ECO:0000313" key="1">
    <source>
        <dbReference type="EMBL" id="RIY37215.1"/>
    </source>
</evidence>
<evidence type="ECO:0008006" key="3">
    <source>
        <dbReference type="Google" id="ProtNLM"/>
    </source>
</evidence>
<evidence type="ECO:0000313" key="2">
    <source>
        <dbReference type="Proteomes" id="UP000265497"/>
    </source>
</evidence>
<dbReference type="RefSeq" id="WP_119652309.1">
    <property type="nucleotide sequence ID" value="NZ_NSDI01000003.1"/>
</dbReference>
<dbReference type="Proteomes" id="UP000265497">
    <property type="component" value="Unassembled WGS sequence"/>
</dbReference>
<accession>A0A3A1YHQ2</accession>
<dbReference type="InterPro" id="IPR011042">
    <property type="entry name" value="6-blade_b-propeller_TolB-like"/>
</dbReference>
<dbReference type="Gene3D" id="2.120.10.30">
    <property type="entry name" value="TolB, C-terminal domain"/>
    <property type="match status" value="1"/>
</dbReference>
<dbReference type="AlphaFoldDB" id="A0A3A1YHQ2"/>
<protein>
    <recommendedName>
        <fullName evidence="3">6-bladed beta-propeller</fullName>
    </recommendedName>
</protein>
<name>A0A3A1YHQ2_9FLAO</name>
<sequence>MKQFTHLISFLLLISCKNESIRPQSDNQIKIDPNKKELFFDIKQAQFSETIPLESTEHSLLGNIDKMLIKNNHMYILDKEIAEAIFVFDEKGKFIYKIDRSGQGPGEYSSLDDFTIDEKTGSLLILDADQRKILYFEGSTFTHEKKIPYDISFISSNGENFIGVTNYCDGEGQECHHVLLFDNDFNLIKKEESFVYDPQKIEWDLRLPLFTYAQKNFYTKSFSNYIKLVNEDSVRNFVHIDFGSNNLPENVLNYDRQKLLDYLKKEKNVAYLIDNFMMDENLVYFNFFYNQKLLSVFVSTEDFSKNRLFHNIITMEKVSLTPLYMHGGFIYFVMDSMQVENQADADSEDSHTMESNLILLKVSSEKIAGLFFSN</sequence>
<comment type="caution">
    <text evidence="1">The sequence shown here is derived from an EMBL/GenBank/DDBJ whole genome shotgun (WGS) entry which is preliminary data.</text>
</comment>
<reference evidence="1 2" key="1">
    <citation type="submission" date="2017-08" db="EMBL/GenBank/DDBJ databases">
        <title>Capnocytophaga canis 17-158 assembly.</title>
        <authorList>
            <person name="Gulvik C.A."/>
        </authorList>
    </citation>
    <scope>NUCLEOTIDE SEQUENCE [LARGE SCALE GENOMIC DNA]</scope>
    <source>
        <strain evidence="1 2">17-158</strain>
    </source>
</reference>
<dbReference type="PROSITE" id="PS51257">
    <property type="entry name" value="PROKAR_LIPOPROTEIN"/>
    <property type="match status" value="1"/>
</dbReference>
<organism evidence="1 2">
    <name type="scientific">Capnocytophaga canis</name>
    <dbReference type="NCBI Taxonomy" id="1848903"/>
    <lineage>
        <taxon>Bacteria</taxon>
        <taxon>Pseudomonadati</taxon>
        <taxon>Bacteroidota</taxon>
        <taxon>Flavobacteriia</taxon>
        <taxon>Flavobacteriales</taxon>
        <taxon>Flavobacteriaceae</taxon>
        <taxon>Capnocytophaga</taxon>
    </lineage>
</organism>
<gene>
    <name evidence="1" type="ORF">CKY20_03755</name>
</gene>